<dbReference type="InParanoid" id="A7EFD1"/>
<dbReference type="CDD" id="cd00067">
    <property type="entry name" value="GAL4"/>
    <property type="match status" value="1"/>
</dbReference>
<evidence type="ECO:0000313" key="3">
    <source>
        <dbReference type="EMBL" id="EDO01547.1"/>
    </source>
</evidence>
<evidence type="ECO:0000256" key="2">
    <source>
        <dbReference type="SAM" id="MobiDB-lite"/>
    </source>
</evidence>
<dbReference type="GeneID" id="5491159"/>
<dbReference type="InterPro" id="IPR052973">
    <property type="entry name" value="Fungal_sec-metab_reg_TF"/>
</dbReference>
<dbReference type="PANTHER" id="PTHR35392:SF5">
    <property type="entry name" value="ZN(2)-C6 FUNGAL-TYPE DOMAIN-CONTAINING PROTEIN"/>
    <property type="match status" value="1"/>
</dbReference>
<organism evidence="3 4">
    <name type="scientific">Sclerotinia sclerotiorum (strain ATCC 18683 / 1980 / Ss-1)</name>
    <name type="common">White mold</name>
    <name type="synonym">Whetzelinia sclerotiorum</name>
    <dbReference type="NCBI Taxonomy" id="665079"/>
    <lineage>
        <taxon>Eukaryota</taxon>
        <taxon>Fungi</taxon>
        <taxon>Dikarya</taxon>
        <taxon>Ascomycota</taxon>
        <taxon>Pezizomycotina</taxon>
        <taxon>Leotiomycetes</taxon>
        <taxon>Helotiales</taxon>
        <taxon>Sclerotiniaceae</taxon>
        <taxon>Sclerotinia</taxon>
    </lineage>
</organism>
<keyword evidence="1" id="KW-0539">Nucleus</keyword>
<feature type="compositionally biased region" description="Low complexity" evidence="2">
    <location>
        <begin position="40"/>
        <end position="66"/>
    </location>
</feature>
<dbReference type="PANTHER" id="PTHR35392">
    <property type="entry name" value="ZN(II)2CYS6 TRANSCRIPTION FACTOR (EUROFUNG)-RELATED-RELATED"/>
    <property type="match status" value="1"/>
</dbReference>
<dbReference type="eggNOG" id="ENOG502SFBR">
    <property type="taxonomic scope" value="Eukaryota"/>
</dbReference>
<feature type="compositionally biased region" description="Low complexity" evidence="2">
    <location>
        <begin position="433"/>
        <end position="461"/>
    </location>
</feature>
<proteinExistence type="predicted"/>
<dbReference type="AlphaFoldDB" id="A7EFD1"/>
<gene>
    <name evidence="3" type="ORF">SS1G_04022</name>
</gene>
<dbReference type="Proteomes" id="UP000001312">
    <property type="component" value="Unassembled WGS sequence"/>
</dbReference>
<keyword evidence="4" id="KW-1185">Reference proteome</keyword>
<dbReference type="EMBL" id="CH476625">
    <property type="protein sequence ID" value="EDO01547.1"/>
    <property type="molecule type" value="Genomic_DNA"/>
</dbReference>
<reference evidence="4" key="1">
    <citation type="journal article" date="2011" name="PLoS Genet.">
        <title>Genomic analysis of the necrotrophic fungal pathogens Sclerotinia sclerotiorum and Botrytis cinerea.</title>
        <authorList>
            <person name="Amselem J."/>
            <person name="Cuomo C.A."/>
            <person name="van Kan J.A."/>
            <person name="Viaud M."/>
            <person name="Benito E.P."/>
            <person name="Couloux A."/>
            <person name="Coutinho P.M."/>
            <person name="de Vries R.P."/>
            <person name="Dyer P.S."/>
            <person name="Fillinger S."/>
            <person name="Fournier E."/>
            <person name="Gout L."/>
            <person name="Hahn M."/>
            <person name="Kohn L."/>
            <person name="Lapalu N."/>
            <person name="Plummer K.M."/>
            <person name="Pradier J.M."/>
            <person name="Quevillon E."/>
            <person name="Sharon A."/>
            <person name="Simon A."/>
            <person name="ten Have A."/>
            <person name="Tudzynski B."/>
            <person name="Tudzynski P."/>
            <person name="Wincker P."/>
            <person name="Andrew M."/>
            <person name="Anthouard V."/>
            <person name="Beever R.E."/>
            <person name="Beffa R."/>
            <person name="Benoit I."/>
            <person name="Bouzid O."/>
            <person name="Brault B."/>
            <person name="Chen Z."/>
            <person name="Choquer M."/>
            <person name="Collemare J."/>
            <person name="Cotton P."/>
            <person name="Danchin E.G."/>
            <person name="Da Silva C."/>
            <person name="Gautier A."/>
            <person name="Giraud C."/>
            <person name="Giraud T."/>
            <person name="Gonzalez C."/>
            <person name="Grossetete S."/>
            <person name="Guldener U."/>
            <person name="Henrissat B."/>
            <person name="Howlett B.J."/>
            <person name="Kodira C."/>
            <person name="Kretschmer M."/>
            <person name="Lappartient A."/>
            <person name="Leroch M."/>
            <person name="Levis C."/>
            <person name="Mauceli E."/>
            <person name="Neuveglise C."/>
            <person name="Oeser B."/>
            <person name="Pearson M."/>
            <person name="Poulain J."/>
            <person name="Poussereau N."/>
            <person name="Quesneville H."/>
            <person name="Rascle C."/>
            <person name="Schumacher J."/>
            <person name="Segurens B."/>
            <person name="Sexton A."/>
            <person name="Silva E."/>
            <person name="Sirven C."/>
            <person name="Soanes D.M."/>
            <person name="Talbot N.J."/>
            <person name="Templeton M."/>
            <person name="Yandava C."/>
            <person name="Yarden O."/>
            <person name="Zeng Q."/>
            <person name="Rollins J.A."/>
            <person name="Lebrun M.H."/>
            <person name="Dickman M."/>
        </authorList>
    </citation>
    <scope>NUCLEOTIDE SEQUENCE [LARGE SCALE GENOMIC DNA]</scope>
    <source>
        <strain evidence="4">ATCC 18683 / 1980 / Ss-1</strain>
    </source>
</reference>
<dbReference type="HOGENOM" id="CLU_300184_0_0_1"/>
<dbReference type="InterPro" id="IPR001138">
    <property type="entry name" value="Zn2Cys6_DnaBD"/>
</dbReference>
<feature type="compositionally biased region" description="Polar residues" evidence="2">
    <location>
        <begin position="399"/>
        <end position="432"/>
    </location>
</feature>
<feature type="region of interest" description="Disordered" evidence="2">
    <location>
        <begin position="1"/>
        <end position="80"/>
    </location>
</feature>
<dbReference type="KEGG" id="ssl:SS1G_04022"/>
<evidence type="ECO:0008006" key="5">
    <source>
        <dbReference type="Google" id="ProtNLM"/>
    </source>
</evidence>
<dbReference type="STRING" id="665079.A7EFD1"/>
<dbReference type="OMA" id="EIHIACA"/>
<protein>
    <recommendedName>
        <fullName evidence="5">Zn(2)-C6 fungal-type domain-containing protein</fullName>
    </recommendedName>
</protein>
<dbReference type="GO" id="GO:0008270">
    <property type="term" value="F:zinc ion binding"/>
    <property type="evidence" value="ECO:0007669"/>
    <property type="project" value="InterPro"/>
</dbReference>
<evidence type="ECO:0000256" key="1">
    <source>
        <dbReference type="ARBA" id="ARBA00023242"/>
    </source>
</evidence>
<feature type="region of interest" description="Disordered" evidence="2">
    <location>
        <begin position="357"/>
        <end position="461"/>
    </location>
</feature>
<evidence type="ECO:0000313" key="4">
    <source>
        <dbReference type="Proteomes" id="UP000001312"/>
    </source>
</evidence>
<accession>A7EFD1</accession>
<sequence>MIEKSTPPRTRAEWPNPISPQRVRKRPQPQSSHTQRRHYSPSASPPASSHSHASSSSLSSRSRSSSFRQNPSYHIRLDTRTDRYSPAPNFDFFDFQTAVTTSPSASSIVGHAVGIKNAREAVLNLAAQNTLPDTSWMNNYSTGPLNTIPFSPEDPMNHEYSSYMGANGGASLSLQTGAMSGLSMPWNVMNSTTHLPGASDFDDICMSETNIGNYGSHGSMELAPTSAVSATSDAYILHFGSPGGVSPLLDPALPFYVNQNMTVDQTIQRTENLNTALPTTSIFPFEDNPTSLQWTTSYDDIFSTEPTAPSAAPLLDIPNLLHRGRYIRSQNPWNSHDAHGNYFGENLNSGYVAYEPESSPIHSYEPEQSPLRPYEPEQSSLPYEMSSPVVNDSLIAPGESQSSNDVYQPEAPNTNWLDESDASTSYSNTLYTPSHGSPVSHHSPHPQGSQSPPSSSDLSNHSHVFSAFSEPQKIKVTRGRVRPLTDKEKREARDVRQAGACWACHLSKIKCSPCSPGFPCEQCTRLSGKRRFCLLPCFNDPVEMLDKFLVPENYIRMYTTENTKRFISKNADTWGTDEMIVQLSWGYRVPLKVTVVSLSVRGSTSIFRYQHQTYINASGRPTFTRKKSPPLGIPLMSMEERQEEYARYIKGIVQHDLDEYAKVAYEPGESDLAKRLLKTVCQFYTAGVEANDEYELLREALEIHIACAILERSLILDDESTNLVGGRLGENFPADSSPRCASRQIKVAFFLSQQERIKEVLKEWGQMMWTSNRATANERKWAIAFSVLLVLTLVMDKTLGLSYCNAESRIKHGGKEAEIERQEFRERVKVTQTNLFERCKEILHSKFKTRKGGKESFNPIRDGDGAWRGKVIDERIAGFVHDMKSVVRDNVLEHKLKIMTNWEMSVRERENMRDSLMTFDVKKFLLKYLVLISYSIVQRKRSRKV</sequence>
<name>A7EFD1_SCLS1</name>
<dbReference type="RefSeq" id="XP_001594215.1">
    <property type="nucleotide sequence ID" value="XM_001594165.1"/>
</dbReference>
<dbReference type="GO" id="GO:0000981">
    <property type="term" value="F:DNA-binding transcription factor activity, RNA polymerase II-specific"/>
    <property type="evidence" value="ECO:0007669"/>
    <property type="project" value="InterPro"/>
</dbReference>